<dbReference type="EMBL" id="MBFR01000135">
    <property type="protein sequence ID" value="PVU93208.1"/>
    <property type="molecule type" value="Genomic_DNA"/>
</dbReference>
<sequence length="81" mass="8963">MSNKCSVITNASDVHISRHVDITWINLFKIISIKSAISIVSLDTVIKKAIWGLRGLNSGPYDLQSHALPAELSPHDVEFFC</sequence>
<accession>A0A2T9YLK1</accession>
<gene>
    <name evidence="1" type="ORF">BB561_003409</name>
</gene>
<evidence type="ECO:0000313" key="1">
    <source>
        <dbReference type="EMBL" id="PVU93208.1"/>
    </source>
</evidence>
<organism evidence="1 2">
    <name type="scientific">Smittium simulii</name>
    <dbReference type="NCBI Taxonomy" id="133385"/>
    <lineage>
        <taxon>Eukaryota</taxon>
        <taxon>Fungi</taxon>
        <taxon>Fungi incertae sedis</taxon>
        <taxon>Zoopagomycota</taxon>
        <taxon>Kickxellomycotina</taxon>
        <taxon>Harpellomycetes</taxon>
        <taxon>Harpellales</taxon>
        <taxon>Legeriomycetaceae</taxon>
        <taxon>Smittium</taxon>
    </lineage>
</organism>
<evidence type="ECO:0000313" key="2">
    <source>
        <dbReference type="Proteomes" id="UP000245383"/>
    </source>
</evidence>
<dbReference type="AlphaFoldDB" id="A0A2T9YLK1"/>
<comment type="caution">
    <text evidence="1">The sequence shown here is derived from an EMBL/GenBank/DDBJ whole genome shotgun (WGS) entry which is preliminary data.</text>
</comment>
<proteinExistence type="predicted"/>
<keyword evidence="2" id="KW-1185">Reference proteome</keyword>
<dbReference type="Proteomes" id="UP000245383">
    <property type="component" value="Unassembled WGS sequence"/>
</dbReference>
<reference evidence="1 2" key="1">
    <citation type="journal article" date="2018" name="MBio">
        <title>Comparative Genomics Reveals the Core Gene Toolbox for the Fungus-Insect Symbiosis.</title>
        <authorList>
            <person name="Wang Y."/>
            <person name="Stata M."/>
            <person name="Wang W."/>
            <person name="Stajich J.E."/>
            <person name="White M.M."/>
            <person name="Moncalvo J.M."/>
        </authorList>
    </citation>
    <scope>NUCLEOTIDE SEQUENCE [LARGE SCALE GENOMIC DNA]</scope>
    <source>
        <strain evidence="1 2">SWE-8-4</strain>
    </source>
</reference>
<protein>
    <submittedName>
        <fullName evidence="1">Uncharacterized protein</fullName>
    </submittedName>
</protein>
<name>A0A2T9YLK1_9FUNG</name>